<accession>A0ACC0VR39</accession>
<protein>
    <submittedName>
        <fullName evidence="1">Uncharacterized protein</fullName>
    </submittedName>
</protein>
<name>A0ACC0VR39_9STRA</name>
<dbReference type="Proteomes" id="UP001163321">
    <property type="component" value="Chromosome 7"/>
</dbReference>
<dbReference type="EMBL" id="CM047586">
    <property type="protein sequence ID" value="KAI9908949.1"/>
    <property type="molecule type" value="Genomic_DNA"/>
</dbReference>
<gene>
    <name evidence="1" type="ORF">PsorP6_015034</name>
</gene>
<evidence type="ECO:0000313" key="2">
    <source>
        <dbReference type="Proteomes" id="UP001163321"/>
    </source>
</evidence>
<proteinExistence type="predicted"/>
<evidence type="ECO:0000313" key="1">
    <source>
        <dbReference type="EMBL" id="KAI9908949.1"/>
    </source>
</evidence>
<reference evidence="1 2" key="1">
    <citation type="journal article" date="2022" name="bioRxiv">
        <title>The genome of the oomycete Peronosclerospora sorghi, a cosmopolitan pathogen of maize and sorghum, is inflated with dispersed pseudogenes.</title>
        <authorList>
            <person name="Fletcher K."/>
            <person name="Martin F."/>
            <person name="Isakeit T."/>
            <person name="Cavanaugh K."/>
            <person name="Magill C."/>
            <person name="Michelmore R."/>
        </authorList>
    </citation>
    <scope>NUCLEOTIDE SEQUENCE [LARGE SCALE GENOMIC DNA]</scope>
    <source>
        <strain evidence="1">P6</strain>
    </source>
</reference>
<sequence>MRPGHRQLHPRPGRRSTISIAVRPNAVAIGADQHEEIKEILEKAWPRFFGMQYKDLNLRGTLDAQDEEKTELQIELWKKVQAAWLKFARENPELIDRVGDEVAREDVITGGGKDVARTDLINGESAKVAREEVIKEIMRARFARIGELQFPPEITSVLNKVESNVENERAEFTDRDIEILRNSWHYFERKFHTREKGIRFKSVFSNEGELSDFQRETQAAWLTLVKEKPTVLYDKEIKKTLRTKENVQKVSLGLMLKDPAHDKKFIEKYGKADD</sequence>
<keyword evidence="2" id="KW-1185">Reference proteome</keyword>
<comment type="caution">
    <text evidence="1">The sequence shown here is derived from an EMBL/GenBank/DDBJ whole genome shotgun (WGS) entry which is preliminary data.</text>
</comment>
<organism evidence="1 2">
    <name type="scientific">Peronosclerospora sorghi</name>
    <dbReference type="NCBI Taxonomy" id="230839"/>
    <lineage>
        <taxon>Eukaryota</taxon>
        <taxon>Sar</taxon>
        <taxon>Stramenopiles</taxon>
        <taxon>Oomycota</taxon>
        <taxon>Peronosporomycetes</taxon>
        <taxon>Peronosporales</taxon>
        <taxon>Peronosporaceae</taxon>
        <taxon>Peronosclerospora</taxon>
    </lineage>
</organism>